<dbReference type="Gene3D" id="1.10.10.10">
    <property type="entry name" value="Winged helix-like DNA-binding domain superfamily/Winged helix DNA-binding domain"/>
    <property type="match status" value="1"/>
</dbReference>
<dbReference type="PRINTS" id="PR00598">
    <property type="entry name" value="HTHMARR"/>
</dbReference>
<dbReference type="PROSITE" id="PS50995">
    <property type="entry name" value="HTH_MARR_2"/>
    <property type="match status" value="1"/>
</dbReference>
<feature type="region of interest" description="Disordered" evidence="1">
    <location>
        <begin position="174"/>
        <end position="193"/>
    </location>
</feature>
<name>A0A2S6IPJ9_9ACTN</name>
<evidence type="ECO:0000313" key="3">
    <source>
        <dbReference type="EMBL" id="PPK96101.1"/>
    </source>
</evidence>
<dbReference type="Proteomes" id="UP000239485">
    <property type="component" value="Unassembled WGS sequence"/>
</dbReference>
<accession>A0A2S6IPJ9</accession>
<keyword evidence="3" id="KW-0238">DNA-binding</keyword>
<feature type="compositionally biased region" description="Polar residues" evidence="1">
    <location>
        <begin position="1"/>
        <end position="18"/>
    </location>
</feature>
<dbReference type="GO" id="GO:0003677">
    <property type="term" value="F:DNA binding"/>
    <property type="evidence" value="ECO:0007669"/>
    <property type="project" value="UniProtKB-KW"/>
</dbReference>
<feature type="compositionally biased region" description="Low complexity" evidence="1">
    <location>
        <begin position="184"/>
        <end position="193"/>
    </location>
</feature>
<comment type="caution">
    <text evidence="3">The sequence shown here is derived from an EMBL/GenBank/DDBJ whole genome shotgun (WGS) entry which is preliminary data.</text>
</comment>
<reference evidence="3 4" key="1">
    <citation type="submission" date="2018-02" db="EMBL/GenBank/DDBJ databases">
        <title>Genomic Encyclopedia of Archaeal and Bacterial Type Strains, Phase II (KMG-II): from individual species to whole genera.</title>
        <authorList>
            <person name="Goeker M."/>
        </authorList>
    </citation>
    <scope>NUCLEOTIDE SEQUENCE [LARGE SCALE GENOMIC DNA]</scope>
    <source>
        <strain evidence="3 4">DSM 22857</strain>
    </source>
</reference>
<protein>
    <submittedName>
        <fullName evidence="3">DNA-binding MarR family transcriptional regulator</fullName>
    </submittedName>
</protein>
<sequence length="193" mass="21102">MVTMSDATATIPDTSSATAAEPRWLDLEEQQTWRAFLSATQLLMDRLDRQLQHEAGIVHTYYEMLVRLSEAPDRSLRMSDLAASSLSSRSRVSHAVARLEERGWVRRESCPTDGRGLIAVLTEEGFAALESAAPGHVEAVRGNLFDQLDVEQVAHLREISERLLEHLTATGAVSPVPPLPAPAHPAAAERTAS</sequence>
<dbReference type="AlphaFoldDB" id="A0A2S6IPJ9"/>
<dbReference type="PANTHER" id="PTHR33164">
    <property type="entry name" value="TRANSCRIPTIONAL REGULATOR, MARR FAMILY"/>
    <property type="match status" value="1"/>
</dbReference>
<organism evidence="3 4">
    <name type="scientific">Kineococcus xinjiangensis</name>
    <dbReference type="NCBI Taxonomy" id="512762"/>
    <lineage>
        <taxon>Bacteria</taxon>
        <taxon>Bacillati</taxon>
        <taxon>Actinomycetota</taxon>
        <taxon>Actinomycetes</taxon>
        <taxon>Kineosporiales</taxon>
        <taxon>Kineosporiaceae</taxon>
        <taxon>Kineococcus</taxon>
    </lineage>
</organism>
<dbReference type="Pfam" id="PF12802">
    <property type="entry name" value="MarR_2"/>
    <property type="match status" value="1"/>
</dbReference>
<dbReference type="PANTHER" id="PTHR33164:SF99">
    <property type="entry name" value="MARR FAMILY REGULATORY PROTEIN"/>
    <property type="match status" value="1"/>
</dbReference>
<dbReference type="InterPro" id="IPR036390">
    <property type="entry name" value="WH_DNA-bd_sf"/>
</dbReference>
<evidence type="ECO:0000256" key="1">
    <source>
        <dbReference type="SAM" id="MobiDB-lite"/>
    </source>
</evidence>
<proteinExistence type="predicted"/>
<keyword evidence="4" id="KW-1185">Reference proteome</keyword>
<dbReference type="GO" id="GO:0003700">
    <property type="term" value="F:DNA-binding transcription factor activity"/>
    <property type="evidence" value="ECO:0007669"/>
    <property type="project" value="InterPro"/>
</dbReference>
<feature type="domain" description="HTH marR-type" evidence="2">
    <location>
        <begin position="29"/>
        <end position="165"/>
    </location>
</feature>
<dbReference type="InterPro" id="IPR039422">
    <property type="entry name" value="MarR/SlyA-like"/>
</dbReference>
<evidence type="ECO:0000259" key="2">
    <source>
        <dbReference type="PROSITE" id="PS50995"/>
    </source>
</evidence>
<dbReference type="InterPro" id="IPR036388">
    <property type="entry name" value="WH-like_DNA-bd_sf"/>
</dbReference>
<dbReference type="InterPro" id="IPR000835">
    <property type="entry name" value="HTH_MarR-typ"/>
</dbReference>
<dbReference type="SUPFAM" id="SSF46785">
    <property type="entry name" value="Winged helix' DNA-binding domain"/>
    <property type="match status" value="1"/>
</dbReference>
<gene>
    <name evidence="3" type="ORF">CLV92_105203</name>
</gene>
<dbReference type="GO" id="GO:0006950">
    <property type="term" value="P:response to stress"/>
    <property type="evidence" value="ECO:0007669"/>
    <property type="project" value="TreeGrafter"/>
</dbReference>
<dbReference type="SMART" id="SM00347">
    <property type="entry name" value="HTH_MARR"/>
    <property type="match status" value="1"/>
</dbReference>
<feature type="region of interest" description="Disordered" evidence="1">
    <location>
        <begin position="1"/>
        <end position="21"/>
    </location>
</feature>
<dbReference type="EMBL" id="PTJD01000005">
    <property type="protein sequence ID" value="PPK96101.1"/>
    <property type="molecule type" value="Genomic_DNA"/>
</dbReference>
<evidence type="ECO:0000313" key="4">
    <source>
        <dbReference type="Proteomes" id="UP000239485"/>
    </source>
</evidence>